<dbReference type="AlphaFoldDB" id="A0A6J2JER4"/>
<evidence type="ECO:0000256" key="1">
    <source>
        <dbReference type="SAM" id="MobiDB-lite"/>
    </source>
</evidence>
<gene>
    <name evidence="3" type="primary">LOC114241044</name>
</gene>
<dbReference type="InterPro" id="IPR019341">
    <property type="entry name" value="Alpha/Gamma-adaptin-bd_p34"/>
</dbReference>
<dbReference type="PANTHER" id="PTHR14659">
    <property type="entry name" value="ALPHA- AND GAMMA-ADAPTIN-BINDING PROTEIN P34"/>
    <property type="match status" value="1"/>
</dbReference>
<feature type="region of interest" description="Disordered" evidence="1">
    <location>
        <begin position="166"/>
        <end position="205"/>
    </location>
</feature>
<proteinExistence type="predicted"/>
<dbReference type="GeneID" id="114241044"/>
<feature type="compositionally biased region" description="Low complexity" evidence="1">
    <location>
        <begin position="184"/>
        <end position="198"/>
    </location>
</feature>
<dbReference type="PANTHER" id="PTHR14659:SF1">
    <property type="entry name" value="ALPHA- AND GAMMA-ADAPTIN-BINDING PROTEIN P34"/>
    <property type="match status" value="1"/>
</dbReference>
<accession>A0A6J2JER4</accession>
<protein>
    <submittedName>
        <fullName evidence="3">Uncharacterized protein LOC114241044</fullName>
    </submittedName>
</protein>
<dbReference type="RefSeq" id="XP_028027562.1">
    <property type="nucleotide sequence ID" value="XM_028171761.1"/>
</dbReference>
<sequence length="243" mass="26571">MWKFSNLPILLVSAENKIAADYIVSELIDNEGTDVHREQSDALDPVWRIVNKYYRADVRVHTRLDGEPLHVDPHLIEGHLIYLTQDECTADVPQRRAAGVSAEVCVVAAHCDHYPPPLHSWTVTHRAELVPLLHPPPPAAGADPQEEDDVGIARVRAALHAHTWRGLVRPGDQPPGPTRLGTVSSSEGSDAEGSGAEGSDAEGSEAEEWVWAAAWACAREAGAAPRQLRVARAERLMRALRLL</sequence>
<evidence type="ECO:0000313" key="2">
    <source>
        <dbReference type="Proteomes" id="UP000504629"/>
    </source>
</evidence>
<reference evidence="3" key="1">
    <citation type="submission" date="2025-08" db="UniProtKB">
        <authorList>
            <consortium name="RefSeq"/>
        </authorList>
    </citation>
    <scope>IDENTIFICATION</scope>
    <source>
        <tissue evidence="3">Silk gland</tissue>
    </source>
</reference>
<keyword evidence="2" id="KW-1185">Reference proteome</keyword>
<evidence type="ECO:0000313" key="3">
    <source>
        <dbReference type="RefSeq" id="XP_028027562.1"/>
    </source>
</evidence>
<dbReference type="KEGG" id="bman:114241044"/>
<organism evidence="2 3">
    <name type="scientific">Bombyx mandarina</name>
    <name type="common">Wild silk moth</name>
    <name type="synonym">Wild silkworm</name>
    <dbReference type="NCBI Taxonomy" id="7092"/>
    <lineage>
        <taxon>Eukaryota</taxon>
        <taxon>Metazoa</taxon>
        <taxon>Ecdysozoa</taxon>
        <taxon>Arthropoda</taxon>
        <taxon>Hexapoda</taxon>
        <taxon>Insecta</taxon>
        <taxon>Pterygota</taxon>
        <taxon>Neoptera</taxon>
        <taxon>Endopterygota</taxon>
        <taxon>Lepidoptera</taxon>
        <taxon>Glossata</taxon>
        <taxon>Ditrysia</taxon>
        <taxon>Bombycoidea</taxon>
        <taxon>Bombycidae</taxon>
        <taxon>Bombycinae</taxon>
        <taxon>Bombyx</taxon>
    </lineage>
</organism>
<name>A0A6J2JER4_BOMMA</name>
<dbReference type="OrthoDB" id="10261384at2759"/>
<dbReference type="Proteomes" id="UP000504629">
    <property type="component" value="Unplaced"/>
</dbReference>